<evidence type="ECO:0000313" key="1">
    <source>
        <dbReference type="EMBL" id="EER40965.1"/>
    </source>
</evidence>
<reference evidence="2" key="1">
    <citation type="submission" date="2009-05" db="EMBL/GenBank/DDBJ databases">
        <title>The genome sequence of Ajellomyces capsulatus strain H143.</title>
        <authorList>
            <person name="Champion M."/>
            <person name="Cuomo C.A."/>
            <person name="Ma L.-J."/>
            <person name="Henn M.R."/>
            <person name="Sil A."/>
            <person name="Goldman B."/>
            <person name="Young S.K."/>
            <person name="Kodira C.D."/>
            <person name="Zeng Q."/>
            <person name="Koehrsen M."/>
            <person name="Alvarado L."/>
            <person name="Berlin A.M."/>
            <person name="Borenstein D."/>
            <person name="Chen Z."/>
            <person name="Engels R."/>
            <person name="Freedman E."/>
            <person name="Gellesch M."/>
            <person name="Goldberg J."/>
            <person name="Griggs A."/>
            <person name="Gujja S."/>
            <person name="Heiman D.I."/>
            <person name="Hepburn T.A."/>
            <person name="Howarth C."/>
            <person name="Jen D."/>
            <person name="Larson L."/>
            <person name="Lewis B."/>
            <person name="Mehta T."/>
            <person name="Park D."/>
            <person name="Pearson M."/>
            <person name="Roberts A."/>
            <person name="Saif S."/>
            <person name="Shea T.D."/>
            <person name="Shenoy N."/>
            <person name="Sisk P."/>
            <person name="Stolte C."/>
            <person name="Sykes S."/>
            <person name="Walk T."/>
            <person name="White J."/>
            <person name="Yandava C."/>
            <person name="Klein B."/>
            <person name="McEwen J.G."/>
            <person name="Puccia R."/>
            <person name="Goldman G.H."/>
            <person name="Felipe M.S."/>
            <person name="Nino-Vega G."/>
            <person name="San-Blas G."/>
            <person name="Taylor J.W."/>
            <person name="Mendoza L."/>
            <person name="Galagan J.E."/>
            <person name="Nusbaum C."/>
            <person name="Birren B.W."/>
        </authorList>
    </citation>
    <scope>NUCLEOTIDE SEQUENCE [LARGE SCALE GENOMIC DNA]</scope>
    <source>
        <strain evidence="2">H143</strain>
    </source>
</reference>
<name>C6HF88_AJECH</name>
<organism evidence="1 2">
    <name type="scientific">Ajellomyces capsulatus (strain H143)</name>
    <name type="common">Darling's disease fungus</name>
    <name type="synonym">Histoplasma capsulatum</name>
    <dbReference type="NCBI Taxonomy" id="544712"/>
    <lineage>
        <taxon>Eukaryota</taxon>
        <taxon>Fungi</taxon>
        <taxon>Dikarya</taxon>
        <taxon>Ascomycota</taxon>
        <taxon>Pezizomycotina</taxon>
        <taxon>Eurotiomycetes</taxon>
        <taxon>Eurotiomycetidae</taxon>
        <taxon>Onygenales</taxon>
        <taxon>Ajellomycetaceae</taxon>
        <taxon>Histoplasma</taxon>
    </lineage>
</organism>
<gene>
    <name evidence="1" type="ORF">HCDG_04611</name>
</gene>
<dbReference type="EMBL" id="GG692424">
    <property type="protein sequence ID" value="EER40965.1"/>
    <property type="molecule type" value="Genomic_DNA"/>
</dbReference>
<protein>
    <submittedName>
        <fullName evidence="1">Uncharacterized protein</fullName>
    </submittedName>
</protein>
<dbReference type="AlphaFoldDB" id="C6HF88"/>
<dbReference type="HOGENOM" id="CLU_1730915_0_0_1"/>
<dbReference type="Proteomes" id="UP000002624">
    <property type="component" value="Unassembled WGS sequence"/>
</dbReference>
<dbReference type="VEuPathDB" id="FungiDB:HCDG_04611"/>
<accession>C6HF88</accession>
<evidence type="ECO:0000313" key="2">
    <source>
        <dbReference type="Proteomes" id="UP000002624"/>
    </source>
</evidence>
<proteinExistence type="predicted"/>
<sequence>MILENIYVWLSPGSASRNKISSRFQNASDNVLKSHGILNLSMALPRVEECPRNKISPRVSLEIRSLLGSKNAPDDILKNHGIMDLNAAHGSKNASDNVLKNHGIMDLSVMISAALLREECLEISPRLKIYSKNVLDINAKIMAFEEKDVEP</sequence>